<gene>
    <name evidence="3" type="ORF">SAMN04488522_1021018</name>
</gene>
<dbReference type="Proteomes" id="UP000184287">
    <property type="component" value="Unassembled WGS sequence"/>
</dbReference>
<dbReference type="PROSITE" id="PS51371">
    <property type="entry name" value="CBS"/>
    <property type="match status" value="1"/>
</dbReference>
<keyword evidence="1" id="KW-0129">CBS domain</keyword>
<dbReference type="SUPFAM" id="SSF54631">
    <property type="entry name" value="CBS-domain pair"/>
    <property type="match status" value="1"/>
</dbReference>
<evidence type="ECO:0000313" key="4">
    <source>
        <dbReference type="Proteomes" id="UP000184287"/>
    </source>
</evidence>
<proteinExistence type="predicted"/>
<protein>
    <submittedName>
        <fullName evidence="3">CBS domain-containing protein</fullName>
    </submittedName>
</protein>
<dbReference type="RefSeq" id="WP_073231239.1">
    <property type="nucleotide sequence ID" value="NZ_FQUQ01000002.1"/>
</dbReference>
<sequence>MSISSIITNGSAYPYVPDGDVFHKLHPDQLLTEVVKLMVDNNYQMLPVCENDTCIGVVCLDDLIAFLFHGQNYHELLFHKLNFDLRSTILTLMSLHQKSSLSS</sequence>
<dbReference type="AlphaFoldDB" id="A0A1M5B4E8"/>
<evidence type="ECO:0000259" key="2">
    <source>
        <dbReference type="PROSITE" id="PS51371"/>
    </source>
</evidence>
<keyword evidence="4" id="KW-1185">Reference proteome</keyword>
<dbReference type="EMBL" id="FQUQ01000002">
    <property type="protein sequence ID" value="SHF37339.1"/>
    <property type="molecule type" value="Genomic_DNA"/>
</dbReference>
<dbReference type="InterPro" id="IPR046342">
    <property type="entry name" value="CBS_dom_sf"/>
</dbReference>
<dbReference type="Pfam" id="PF00571">
    <property type="entry name" value="CBS"/>
    <property type="match status" value="1"/>
</dbReference>
<evidence type="ECO:0000256" key="1">
    <source>
        <dbReference type="PROSITE-ProRule" id="PRU00703"/>
    </source>
</evidence>
<dbReference type="InterPro" id="IPR000644">
    <property type="entry name" value="CBS_dom"/>
</dbReference>
<dbReference type="OrthoDB" id="772491at2"/>
<name>A0A1M5B4E8_9SPHI</name>
<accession>A0A1M5B4E8</accession>
<evidence type="ECO:0000313" key="3">
    <source>
        <dbReference type="EMBL" id="SHF37339.1"/>
    </source>
</evidence>
<dbReference type="Gene3D" id="3.10.580.10">
    <property type="entry name" value="CBS-domain"/>
    <property type="match status" value="1"/>
</dbReference>
<feature type="domain" description="CBS" evidence="2">
    <location>
        <begin position="15"/>
        <end position="76"/>
    </location>
</feature>
<reference evidence="4" key="1">
    <citation type="submission" date="2016-11" db="EMBL/GenBank/DDBJ databases">
        <authorList>
            <person name="Varghese N."/>
            <person name="Submissions S."/>
        </authorList>
    </citation>
    <scope>NUCLEOTIDE SEQUENCE [LARGE SCALE GENOMIC DNA]</scope>
    <source>
        <strain evidence="4">DSM 16990</strain>
    </source>
</reference>
<organism evidence="3 4">
    <name type="scientific">Pedobacter caeni</name>
    <dbReference type="NCBI Taxonomy" id="288992"/>
    <lineage>
        <taxon>Bacteria</taxon>
        <taxon>Pseudomonadati</taxon>
        <taxon>Bacteroidota</taxon>
        <taxon>Sphingobacteriia</taxon>
        <taxon>Sphingobacteriales</taxon>
        <taxon>Sphingobacteriaceae</taxon>
        <taxon>Pedobacter</taxon>
    </lineage>
</organism>